<dbReference type="InterPro" id="IPR038581">
    <property type="entry name" value="ODC_AZ_sf"/>
</dbReference>
<reference evidence="4" key="2">
    <citation type="submission" date="2025-08" db="UniProtKB">
        <authorList>
            <consortium name="Ensembl"/>
        </authorList>
    </citation>
    <scope>IDENTIFICATION</scope>
</reference>
<dbReference type="PANTHER" id="PTHR10279">
    <property type="entry name" value="ORNITHINE DECARBOXYLASE ANTIZYME"/>
    <property type="match status" value="1"/>
</dbReference>
<dbReference type="OrthoDB" id="5959761at2759"/>
<reference evidence="4 5" key="1">
    <citation type="submission" date="2019-04" db="EMBL/GenBank/DDBJ databases">
        <authorList>
            <consortium name="Wellcome Sanger Institute Data Sharing"/>
        </authorList>
    </citation>
    <scope>NUCLEOTIDE SEQUENCE [LARGE SCALE GENOMIC DNA]</scope>
</reference>
<dbReference type="FunFam" id="3.40.630.60:FF:000001">
    <property type="entry name" value="Ornithine decarboxylase antizyme 1"/>
    <property type="match status" value="1"/>
</dbReference>
<comment type="subunit">
    <text evidence="2">Interacts with ODC1 and thereby sterically blocks ODC homodimerization.</text>
</comment>
<evidence type="ECO:0000256" key="1">
    <source>
        <dbReference type="ARBA" id="ARBA00008796"/>
    </source>
</evidence>
<dbReference type="AlphaFoldDB" id="A0A8C9WNJ0"/>
<dbReference type="Proteomes" id="UP000694397">
    <property type="component" value="Chromosome 5"/>
</dbReference>
<dbReference type="GO" id="GO:0008073">
    <property type="term" value="F:ornithine decarboxylase inhibitor activity"/>
    <property type="evidence" value="ECO:0007669"/>
    <property type="project" value="InterPro"/>
</dbReference>
<comment type="similarity">
    <text evidence="1">Belongs to the ODC antizyme family.</text>
</comment>
<keyword evidence="3" id="KW-0688">Ribosomal frameshifting</keyword>
<dbReference type="GO" id="GO:0075523">
    <property type="term" value="P:viral translational frameshifting"/>
    <property type="evidence" value="ECO:0007669"/>
    <property type="project" value="UniProtKB-KW"/>
</dbReference>
<protein>
    <submittedName>
        <fullName evidence="4">Ornithine decarboxylase antizyme 2a</fullName>
    </submittedName>
</protein>
<dbReference type="GeneTree" id="ENSGT00940000157725"/>
<evidence type="ECO:0000313" key="4">
    <source>
        <dbReference type="Ensembl" id="ENSSFOP00015076367.1"/>
    </source>
</evidence>
<dbReference type="GO" id="GO:0045732">
    <property type="term" value="P:positive regulation of protein catabolic process"/>
    <property type="evidence" value="ECO:0007669"/>
    <property type="project" value="TreeGrafter"/>
</dbReference>
<dbReference type="InterPro" id="IPR002993">
    <property type="entry name" value="ODC_AZ"/>
</dbReference>
<name>A0A8C9WNJ0_SCLFO</name>
<dbReference type="PROSITE" id="PS01337">
    <property type="entry name" value="ODC_AZ"/>
    <property type="match status" value="1"/>
</dbReference>
<dbReference type="GO" id="GO:0005737">
    <property type="term" value="C:cytoplasm"/>
    <property type="evidence" value="ECO:0007669"/>
    <property type="project" value="TreeGrafter"/>
</dbReference>
<keyword evidence="5" id="KW-1185">Reference proteome</keyword>
<dbReference type="Pfam" id="PF02100">
    <property type="entry name" value="ODC_AZ"/>
    <property type="match status" value="1"/>
</dbReference>
<dbReference type="Ensembl" id="ENSSFOT00015046500.1">
    <property type="protein sequence ID" value="ENSSFOP00015076367.1"/>
    <property type="gene ID" value="ENSSFOG00015031040.1"/>
</dbReference>
<dbReference type="SUPFAM" id="SSF55729">
    <property type="entry name" value="Acyl-CoA N-acyltransferases (Nat)"/>
    <property type="match status" value="1"/>
</dbReference>
<evidence type="ECO:0000256" key="3">
    <source>
        <dbReference type="ARBA" id="ARBA00022758"/>
    </source>
</evidence>
<dbReference type="Gene3D" id="3.40.630.60">
    <property type="match status" value="1"/>
</dbReference>
<accession>A0A8C9WNJ0</accession>
<dbReference type="InterPro" id="IPR016181">
    <property type="entry name" value="Acyl_CoA_acyltransferase"/>
</dbReference>
<reference evidence="4" key="3">
    <citation type="submission" date="2025-09" db="UniProtKB">
        <authorList>
            <consortium name="Ensembl"/>
        </authorList>
    </citation>
    <scope>IDENTIFICATION</scope>
</reference>
<evidence type="ECO:0000313" key="5">
    <source>
        <dbReference type="Proteomes" id="UP000694397"/>
    </source>
</evidence>
<proteinExistence type="inferred from homology"/>
<organism evidence="4 5">
    <name type="scientific">Scleropages formosus</name>
    <name type="common">Asian bonytongue</name>
    <name type="synonym">Osteoglossum formosum</name>
    <dbReference type="NCBI Taxonomy" id="113540"/>
    <lineage>
        <taxon>Eukaryota</taxon>
        <taxon>Metazoa</taxon>
        <taxon>Chordata</taxon>
        <taxon>Craniata</taxon>
        <taxon>Vertebrata</taxon>
        <taxon>Euteleostomi</taxon>
        <taxon>Actinopterygii</taxon>
        <taxon>Neopterygii</taxon>
        <taxon>Teleostei</taxon>
        <taxon>Osteoglossocephala</taxon>
        <taxon>Osteoglossomorpha</taxon>
        <taxon>Osteoglossiformes</taxon>
        <taxon>Osteoglossidae</taxon>
        <taxon>Scleropages</taxon>
    </lineage>
</organism>
<dbReference type="GO" id="GO:0005634">
    <property type="term" value="C:nucleus"/>
    <property type="evidence" value="ECO:0007669"/>
    <property type="project" value="TreeGrafter"/>
</dbReference>
<dbReference type="PANTHER" id="PTHR10279:SF6">
    <property type="entry name" value="ORNITHINE DECARBOXYLASE ANTIZYME 2"/>
    <property type="match status" value="1"/>
</dbReference>
<sequence>MPELTRVSPRSRLFLAIANGGFTAVLPLSVAQTREPEASKRVRIIVICCRWVGFKPVTFGSKGPGLLRHIGLGTREPNPSLKAQLRPYEETGLLPLSCCLPVVTPMLYFIALHPHFPQDDRLTVTQICAASDSPPALRFQYQLNEHRQSCWETVLSQDGLFLEIPGGPLPEGSKEGYALLEFAEEKLKVEHVFLWFHRNREDRLSISRTFNYMGFEMVKPGHPLVPPRPDLLFMVYVLDRGSSSDEE</sequence>
<evidence type="ECO:0000256" key="2">
    <source>
        <dbReference type="ARBA" id="ARBA00011836"/>
    </source>
</evidence>